<feature type="region of interest" description="Disordered" evidence="1">
    <location>
        <begin position="1"/>
        <end position="213"/>
    </location>
</feature>
<feature type="compositionally biased region" description="Low complexity" evidence="1">
    <location>
        <begin position="180"/>
        <end position="189"/>
    </location>
</feature>
<feature type="compositionally biased region" description="Pro residues" evidence="1">
    <location>
        <begin position="164"/>
        <end position="179"/>
    </location>
</feature>
<organismHost>
    <name type="scientific">Homo sapiens</name>
    <name type="common">Human</name>
    <dbReference type="NCBI Taxonomy" id="9606"/>
</organismHost>
<dbReference type="EMBL" id="MG999840">
    <property type="protein sequence ID" value="AWW07947.1"/>
    <property type="molecule type" value="Genomic_DNA"/>
</dbReference>
<proteinExistence type="predicted"/>
<reference evidence="2" key="1">
    <citation type="journal article" date="2018" name="MSphere">
        <title>Ultrasensitive Capture of Human Herpes Simplex Virus Genomes Directly from Clinical Samples Reveals Extraordinarily Limited Evolution in Cell Culture.</title>
        <authorList>
            <person name="Greninger A.L."/>
            <person name="Roychoudhury P."/>
            <person name="Xie H."/>
            <person name="Casto A."/>
            <person name="Cent A."/>
            <person name="Pepper G."/>
            <person name="Koelle D.M."/>
            <person name="Huang M.L."/>
            <person name="Wald A."/>
            <person name="Johnston C."/>
            <person name="Jerome K.R."/>
        </authorList>
    </citation>
    <scope>NUCLEOTIDE SEQUENCE</scope>
    <source>
        <strain evidence="2">2006-57630</strain>
    </source>
</reference>
<protein>
    <submittedName>
        <fullName evidence="2">Uncharacterized protein</fullName>
    </submittedName>
</protein>
<sequence>MGVTGDGNRHKKQPQKKQPPTDTPTPVSSPSPTHPTPPLSPVDRRAPPPTPPPLPRRPPARTIPTTITTPTESGGVSGEARNNLGERGMEGREVEVLIPILHPPAFHPPAPRESTRRPATETEHGRRRRRRRRHRRAGARTHKRQRQKGPESLFMWPRASRRPATPPPPVWVSGPPPRAGPLRARVPARYQSVKCSADRGTAPGNPLGRRRGK</sequence>
<feature type="compositionally biased region" description="Basic and acidic residues" evidence="1">
    <location>
        <begin position="113"/>
        <end position="124"/>
    </location>
</feature>
<evidence type="ECO:0000313" key="2">
    <source>
        <dbReference type="EMBL" id="AWW07947.1"/>
    </source>
</evidence>
<feature type="compositionally biased region" description="Pro residues" evidence="1">
    <location>
        <begin position="47"/>
        <end position="57"/>
    </location>
</feature>
<feature type="compositionally biased region" description="Low complexity" evidence="1">
    <location>
        <begin position="60"/>
        <end position="71"/>
    </location>
</feature>
<name>A0A2Z4GZP7_HHV1</name>
<organism evidence="2">
    <name type="scientific">Human herpesvirus 1</name>
    <name type="common">HHV-1</name>
    <name type="synonym">Human herpes simplex virus 1</name>
    <dbReference type="NCBI Taxonomy" id="10298"/>
    <lineage>
        <taxon>Viruses</taxon>
        <taxon>Duplodnaviria</taxon>
        <taxon>Heunggongvirae</taxon>
        <taxon>Peploviricota</taxon>
        <taxon>Herviviricetes</taxon>
        <taxon>Herpesvirales</taxon>
        <taxon>Orthoherpesviridae</taxon>
        <taxon>Alphaherpesvirinae</taxon>
        <taxon>Simplexvirus</taxon>
        <taxon>Simplexvirus humanalpha1</taxon>
    </lineage>
</organism>
<feature type="compositionally biased region" description="Basic residues" evidence="1">
    <location>
        <begin position="125"/>
        <end position="147"/>
    </location>
</feature>
<feature type="compositionally biased region" description="Pro residues" evidence="1">
    <location>
        <begin position="21"/>
        <end position="40"/>
    </location>
</feature>
<evidence type="ECO:0000256" key="1">
    <source>
        <dbReference type="SAM" id="MobiDB-lite"/>
    </source>
</evidence>
<feature type="compositionally biased region" description="Pro residues" evidence="1">
    <location>
        <begin position="101"/>
        <end position="111"/>
    </location>
</feature>
<accession>A0A2Z4GZP7</accession>